<dbReference type="EMBL" id="AGDW01000025">
    <property type="protein sequence ID" value="EMB28139.1"/>
    <property type="molecule type" value="Genomic_DNA"/>
</dbReference>
<dbReference type="AlphaFoldDB" id="M2C1D2"/>
<dbReference type="RefSeq" id="WP_002689750.1">
    <property type="nucleotide sequence ID" value="NZ_CM001794.1"/>
</dbReference>
<dbReference type="HOGENOM" id="CLU_3031107_0_0_12"/>
<evidence type="ECO:0000313" key="1">
    <source>
        <dbReference type="EMBL" id="EMB28139.1"/>
    </source>
</evidence>
<organism evidence="1">
    <name type="scientific">Treponema denticola H1-T</name>
    <dbReference type="NCBI Taxonomy" id="999431"/>
    <lineage>
        <taxon>Bacteria</taxon>
        <taxon>Pseudomonadati</taxon>
        <taxon>Spirochaetota</taxon>
        <taxon>Spirochaetia</taxon>
        <taxon>Spirochaetales</taxon>
        <taxon>Treponemataceae</taxon>
        <taxon>Treponema</taxon>
    </lineage>
</organism>
<accession>M2C1D2</accession>
<reference evidence="1" key="1">
    <citation type="submission" date="2012-01" db="EMBL/GenBank/DDBJ databases">
        <title>The Genome Sequence of Treponema denticola H1-T.</title>
        <authorList>
            <consortium name="The Broad Institute Genome Sequencing Platform"/>
            <person name="Earl A."/>
            <person name="Ward D."/>
            <person name="Feldgarden M."/>
            <person name="Gevers D."/>
            <person name="Blanton J.M."/>
            <person name="Fenno C.J."/>
            <person name="Baranova O.V."/>
            <person name="Mathney J."/>
            <person name="Dewhirst F.E."/>
            <person name="Izard J."/>
            <person name="Young S.K."/>
            <person name="Zeng Q."/>
            <person name="Gargeya S."/>
            <person name="Fitzgerald M."/>
            <person name="Haas B."/>
            <person name="Abouelleil A."/>
            <person name="Alvarado L."/>
            <person name="Arachchi H.M."/>
            <person name="Berlin A."/>
            <person name="Chapman S.B."/>
            <person name="Gearin G."/>
            <person name="Goldberg J."/>
            <person name="Griggs A."/>
            <person name="Gujja S."/>
            <person name="Hansen M."/>
            <person name="Heiman D."/>
            <person name="Howarth C."/>
            <person name="Larimer J."/>
            <person name="Lui A."/>
            <person name="MacDonald P.J.P."/>
            <person name="McCowen C."/>
            <person name="Montmayeur A."/>
            <person name="Murphy C."/>
            <person name="Neiman D."/>
            <person name="Pearson M."/>
            <person name="Priest M."/>
            <person name="Roberts A."/>
            <person name="Saif S."/>
            <person name="Shea T."/>
            <person name="Sisk P."/>
            <person name="Stolte C."/>
            <person name="Sykes S."/>
            <person name="Wortman J."/>
            <person name="Nusbaum C."/>
            <person name="Birren B."/>
        </authorList>
    </citation>
    <scope>NUCLEOTIDE SEQUENCE [LARGE SCALE GENOMIC DNA]</scope>
    <source>
        <strain evidence="1">H1-T</strain>
    </source>
</reference>
<name>M2C1D2_TREDN</name>
<dbReference type="Proteomes" id="UP000011708">
    <property type="component" value="Chromosome"/>
</dbReference>
<gene>
    <name evidence="1" type="ORF">HMPREF9725_02569</name>
</gene>
<proteinExistence type="predicted"/>
<sequence length="55" mass="6473">MKNAIYKICEKLRGYSSEEEYFEVLQVQRNDNNEYVVVVKVIDSKPKETADESNE</sequence>
<protein>
    <submittedName>
        <fullName evidence="1">Uncharacterized protein</fullName>
    </submittedName>
</protein>
<comment type="caution">
    <text evidence="1">The sequence shown here is derived from an EMBL/GenBank/DDBJ whole genome shotgun (WGS) entry which is preliminary data.</text>
</comment>